<reference evidence="1 2" key="1">
    <citation type="submission" date="2018-06" db="EMBL/GenBank/DDBJ databases">
        <authorList>
            <consortium name="Pathogen Informatics"/>
            <person name="Doyle S."/>
        </authorList>
    </citation>
    <scope>NUCLEOTIDE SEQUENCE [LARGE SCALE GENOMIC DNA]</scope>
    <source>
        <strain evidence="1 2">NCTC4824</strain>
    </source>
</reference>
<protein>
    <submittedName>
        <fullName evidence="1">Thermonuclease</fullName>
        <ecNumber evidence="1">3.1.31.1</ecNumber>
    </submittedName>
</protein>
<proteinExistence type="predicted"/>
<dbReference type="EMBL" id="LS483476">
    <property type="protein sequence ID" value="SQI59500.1"/>
    <property type="molecule type" value="Genomic_DNA"/>
</dbReference>
<gene>
    <name evidence="1" type="ORF">NCTC4824_02400</name>
</gene>
<dbReference type="AlphaFoldDB" id="A0A2X4WPC3"/>
<keyword evidence="1" id="KW-0378">Hydrolase</keyword>
<name>A0A2X4WPC3_LEDLE</name>
<dbReference type="GO" id="GO:1990599">
    <property type="term" value="F:3' overhang single-stranded DNA endodeoxyribonuclease activity"/>
    <property type="evidence" value="ECO:0007669"/>
    <property type="project" value="UniProtKB-EC"/>
</dbReference>
<dbReference type="KEGG" id="blen:NCTC4824_02400"/>
<evidence type="ECO:0000313" key="1">
    <source>
        <dbReference type="EMBL" id="SQI59500.1"/>
    </source>
</evidence>
<dbReference type="STRING" id="1348624.GCA_001591545_01450"/>
<dbReference type="EC" id="3.1.31.1" evidence="1"/>
<keyword evidence="2" id="KW-1185">Reference proteome</keyword>
<organism evidence="1 2">
    <name type="scientific">Lederbergia lenta</name>
    <name type="common">Bacillus lentus</name>
    <dbReference type="NCBI Taxonomy" id="1467"/>
    <lineage>
        <taxon>Bacteria</taxon>
        <taxon>Bacillati</taxon>
        <taxon>Bacillota</taxon>
        <taxon>Bacilli</taxon>
        <taxon>Bacillales</taxon>
        <taxon>Bacillaceae</taxon>
        <taxon>Lederbergia</taxon>
    </lineage>
</organism>
<sequence>MAIFPPDIKYVDEFEEVQEIARSNEIGIWSIENYAHDKGFATAETKEKKIGNLTNDCQIKGNINKNQEKIYHLPSGQYYD</sequence>
<dbReference type="RefSeq" id="WP_066138968.1">
    <property type="nucleotide sequence ID" value="NZ_CBCSGM010000001.1"/>
</dbReference>
<dbReference type="Proteomes" id="UP000249134">
    <property type="component" value="Chromosome 1"/>
</dbReference>
<accession>A0A2X4WPC3</accession>
<evidence type="ECO:0000313" key="2">
    <source>
        <dbReference type="Proteomes" id="UP000249134"/>
    </source>
</evidence>